<proteinExistence type="predicted"/>
<keyword evidence="1" id="KW-0378">Hydrolase</keyword>
<dbReference type="EMBL" id="SMGQ01000018">
    <property type="protein sequence ID" value="TCK87885.1"/>
    <property type="molecule type" value="Genomic_DNA"/>
</dbReference>
<evidence type="ECO:0000259" key="2">
    <source>
        <dbReference type="Pfam" id="PF00149"/>
    </source>
</evidence>
<dbReference type="OrthoDB" id="9773856at2"/>
<dbReference type="InterPro" id="IPR041796">
    <property type="entry name" value="Mre11_N"/>
</dbReference>
<dbReference type="InterPro" id="IPR004843">
    <property type="entry name" value="Calcineurin-like_PHP"/>
</dbReference>
<dbReference type="Gene3D" id="3.60.21.10">
    <property type="match status" value="1"/>
</dbReference>
<dbReference type="GO" id="GO:0004527">
    <property type="term" value="F:exonuclease activity"/>
    <property type="evidence" value="ECO:0007669"/>
    <property type="project" value="UniProtKB-KW"/>
</dbReference>
<dbReference type="PANTHER" id="PTHR30337">
    <property type="entry name" value="COMPONENT OF ATP-DEPENDENT DSDNA EXONUCLEASE"/>
    <property type="match status" value="1"/>
</dbReference>
<gene>
    <name evidence="3" type="ORF">EDC19_2728</name>
</gene>
<evidence type="ECO:0000256" key="1">
    <source>
        <dbReference type="ARBA" id="ARBA00022801"/>
    </source>
</evidence>
<dbReference type="InterPro" id="IPR050535">
    <property type="entry name" value="DNA_Repair-Maintenance_Comp"/>
</dbReference>
<comment type="caution">
    <text evidence="3">The sequence shown here is derived from an EMBL/GenBank/DDBJ whole genome shotgun (WGS) entry which is preliminary data.</text>
</comment>
<accession>A0A4R1M7I0</accession>
<dbReference type="AlphaFoldDB" id="A0A4R1M7I0"/>
<evidence type="ECO:0000313" key="3">
    <source>
        <dbReference type="EMBL" id="TCK87885.1"/>
    </source>
</evidence>
<sequence length="359" mass="41800">MKFIHIGDVHLGKHLNHSSTESIAKKRRNEIKETFYKVLDLAEKEEVQLLLIAGDLFEDDSIKISELKEVNYRFSKLKDTHIIIIGGNHDPIHKSSIYSWVDWSENVYILGNRIEKVVLEPLNTHIYGMSWNSRYIEEGILDHVAIEDKERINILIAHGDVNLKSKYLPINIETIKGKQFDYVALGHIHKHRFIEDNIAYCGSLEPLDFSETGEHGIIKGEISEEKFLAEFMPFAKRKYAYKKITVNETFNNEILKGEVEQAVEDVDDLYRIEMIGYKDPLIEFDVESIETYFFLKDIYIEIVDHTQPSYDLDNLVKENENNIIGKYIEALKEEATQSEEAYKALYYGLEALLEEKVKF</sequence>
<organism evidence="3 4">
    <name type="scientific">Natranaerovirga hydrolytica</name>
    <dbReference type="NCBI Taxonomy" id="680378"/>
    <lineage>
        <taxon>Bacteria</taxon>
        <taxon>Bacillati</taxon>
        <taxon>Bacillota</taxon>
        <taxon>Clostridia</taxon>
        <taxon>Lachnospirales</taxon>
        <taxon>Natranaerovirgaceae</taxon>
        <taxon>Natranaerovirga</taxon>
    </lineage>
</organism>
<dbReference type="Pfam" id="PF00149">
    <property type="entry name" value="Metallophos"/>
    <property type="match status" value="1"/>
</dbReference>
<evidence type="ECO:0000313" key="4">
    <source>
        <dbReference type="Proteomes" id="UP000294545"/>
    </source>
</evidence>
<dbReference type="RefSeq" id="WP_132283379.1">
    <property type="nucleotide sequence ID" value="NZ_SMGQ01000018.1"/>
</dbReference>
<dbReference type="CDD" id="cd00840">
    <property type="entry name" value="MPP_Mre11_N"/>
    <property type="match status" value="1"/>
</dbReference>
<keyword evidence="3" id="KW-0269">Exonuclease</keyword>
<name>A0A4R1M7I0_9FIRM</name>
<keyword evidence="4" id="KW-1185">Reference proteome</keyword>
<dbReference type="InterPro" id="IPR029052">
    <property type="entry name" value="Metallo-depent_PP-like"/>
</dbReference>
<reference evidence="3 4" key="1">
    <citation type="submission" date="2019-03" db="EMBL/GenBank/DDBJ databases">
        <title>Genomic Encyclopedia of Type Strains, Phase IV (KMG-IV): sequencing the most valuable type-strain genomes for metagenomic binning, comparative biology and taxonomic classification.</title>
        <authorList>
            <person name="Goeker M."/>
        </authorList>
    </citation>
    <scope>NUCLEOTIDE SEQUENCE [LARGE SCALE GENOMIC DNA]</scope>
    <source>
        <strain evidence="3 4">DSM 24176</strain>
    </source>
</reference>
<keyword evidence="3" id="KW-0540">Nuclease</keyword>
<protein>
    <submittedName>
        <fullName evidence="3">DNA repair exonuclease SbcCD nuclease subunit</fullName>
    </submittedName>
</protein>
<dbReference type="SUPFAM" id="SSF56300">
    <property type="entry name" value="Metallo-dependent phosphatases"/>
    <property type="match status" value="1"/>
</dbReference>
<feature type="domain" description="Calcineurin-like phosphoesterase" evidence="2">
    <location>
        <begin position="1"/>
        <end position="190"/>
    </location>
</feature>
<dbReference type="Proteomes" id="UP000294545">
    <property type="component" value="Unassembled WGS sequence"/>
</dbReference>